<dbReference type="InterPro" id="IPR050493">
    <property type="entry name" value="FAD-dep_Monooxygenase_BioMet"/>
</dbReference>
<dbReference type="AlphaFoldDB" id="A0A1Y2ANI2"/>
<accession>A0A1Y2ANI2</accession>
<dbReference type="InParanoid" id="A0A1Y2ANI2"/>
<keyword evidence="4" id="KW-0812">Transmembrane</keyword>
<dbReference type="SUPFAM" id="SSF51905">
    <property type="entry name" value="FAD/NAD(P)-binding domain"/>
    <property type="match status" value="1"/>
</dbReference>
<evidence type="ECO:0008006" key="7">
    <source>
        <dbReference type="Google" id="ProtNLM"/>
    </source>
</evidence>
<dbReference type="STRING" id="71784.A0A1Y2ANI2"/>
<comment type="caution">
    <text evidence="5">The sequence shown here is derived from an EMBL/GenBank/DDBJ whole genome shotgun (WGS) entry which is preliminary data.</text>
</comment>
<dbReference type="InterPro" id="IPR036188">
    <property type="entry name" value="FAD/NAD-bd_sf"/>
</dbReference>
<evidence type="ECO:0000313" key="6">
    <source>
        <dbReference type="Proteomes" id="UP000193986"/>
    </source>
</evidence>
<dbReference type="PANTHER" id="PTHR13789">
    <property type="entry name" value="MONOOXYGENASE"/>
    <property type="match status" value="1"/>
</dbReference>
<evidence type="ECO:0000256" key="1">
    <source>
        <dbReference type="ARBA" id="ARBA00007992"/>
    </source>
</evidence>
<sequence>MGSNDPPERRLRIAILGGGIAGATAAIALSQLPHVHVDVFDQASALREIGASIALQPCALRCLEKLGLGEEVEKLAWRYGEHPLVHRHWKTAKVIPTPLPDPLPEFRHQLARFYRVHLHQLLLSRIPASSIHLGKRVADVQVLETDEVRVVFEDGSDWAGNAVVGADGIRSRTRQVFYPDYQLGLGGLVTLRQVYETKLLRGIEGIPSESCHWIGPDRQLFTSPLKGDLFSLVAFLPTNVLAPSDQATSTSRSWGTTTSVSNLANYYADWHPTIAAITRSAPSINLYPDYHGPPLASLSVGEDHVVLIGDAGHPHGGAFAAGGSLAIEDAYTLYLCLKDGRSVQDAWSLFDQVRKEHVHRLLRMAEKLRKQRKDDEGKYLNDDEIRQRVEGRGDVTWLAENDVEQVVEKAKEARHEAREKNSA</sequence>
<dbReference type="PANTHER" id="PTHR13789:SF309">
    <property type="entry name" value="PUTATIVE (AFU_ORTHOLOGUE AFUA_6G14510)-RELATED"/>
    <property type="match status" value="1"/>
</dbReference>
<gene>
    <name evidence="5" type="ORF">BCR39DRAFT_547657</name>
</gene>
<dbReference type="EMBL" id="MCFC01000071">
    <property type="protein sequence ID" value="ORY24119.1"/>
    <property type="molecule type" value="Genomic_DNA"/>
</dbReference>
<keyword evidence="2" id="KW-0560">Oxidoreductase</keyword>
<feature type="transmembrane region" description="Helical" evidence="4">
    <location>
        <begin position="12"/>
        <end position="32"/>
    </location>
</feature>
<name>A0A1Y2ANI2_9TREE</name>
<organism evidence="5 6">
    <name type="scientific">Naematelia encephala</name>
    <dbReference type="NCBI Taxonomy" id="71784"/>
    <lineage>
        <taxon>Eukaryota</taxon>
        <taxon>Fungi</taxon>
        <taxon>Dikarya</taxon>
        <taxon>Basidiomycota</taxon>
        <taxon>Agaricomycotina</taxon>
        <taxon>Tremellomycetes</taxon>
        <taxon>Tremellales</taxon>
        <taxon>Naemateliaceae</taxon>
        <taxon>Naematelia</taxon>
    </lineage>
</organism>
<dbReference type="Proteomes" id="UP000193986">
    <property type="component" value="Unassembled WGS sequence"/>
</dbReference>
<keyword evidence="3" id="KW-0503">Monooxygenase</keyword>
<evidence type="ECO:0000256" key="4">
    <source>
        <dbReference type="SAM" id="Phobius"/>
    </source>
</evidence>
<dbReference type="SUPFAM" id="SSF54373">
    <property type="entry name" value="FAD-linked reductases, C-terminal domain"/>
    <property type="match status" value="1"/>
</dbReference>
<dbReference type="OrthoDB" id="417877at2759"/>
<keyword evidence="4" id="KW-1133">Transmembrane helix</keyword>
<keyword evidence="4" id="KW-0472">Membrane</keyword>
<dbReference type="Gene3D" id="3.50.50.60">
    <property type="entry name" value="FAD/NAD(P)-binding domain"/>
    <property type="match status" value="1"/>
</dbReference>
<evidence type="ECO:0000256" key="3">
    <source>
        <dbReference type="ARBA" id="ARBA00023033"/>
    </source>
</evidence>
<keyword evidence="6" id="KW-1185">Reference proteome</keyword>
<evidence type="ECO:0000256" key="2">
    <source>
        <dbReference type="ARBA" id="ARBA00023002"/>
    </source>
</evidence>
<reference evidence="5 6" key="1">
    <citation type="submission" date="2016-07" db="EMBL/GenBank/DDBJ databases">
        <title>Pervasive Adenine N6-methylation of Active Genes in Fungi.</title>
        <authorList>
            <consortium name="DOE Joint Genome Institute"/>
            <person name="Mondo S.J."/>
            <person name="Dannebaum R.O."/>
            <person name="Kuo R.C."/>
            <person name="Labutti K."/>
            <person name="Haridas S."/>
            <person name="Kuo A."/>
            <person name="Salamov A."/>
            <person name="Ahrendt S.R."/>
            <person name="Lipzen A."/>
            <person name="Sullivan W."/>
            <person name="Andreopoulos W.B."/>
            <person name="Clum A."/>
            <person name="Lindquist E."/>
            <person name="Daum C."/>
            <person name="Ramamoorthy G.K."/>
            <person name="Gryganskyi A."/>
            <person name="Culley D."/>
            <person name="Magnuson J.K."/>
            <person name="James T.Y."/>
            <person name="O'Malley M.A."/>
            <person name="Stajich J.E."/>
            <person name="Spatafora J.W."/>
            <person name="Visel A."/>
            <person name="Grigoriev I.V."/>
        </authorList>
    </citation>
    <scope>NUCLEOTIDE SEQUENCE [LARGE SCALE GENOMIC DNA]</scope>
    <source>
        <strain evidence="5 6">68-887.2</strain>
    </source>
</reference>
<dbReference type="PRINTS" id="PR00420">
    <property type="entry name" value="RNGMNOXGNASE"/>
</dbReference>
<evidence type="ECO:0000313" key="5">
    <source>
        <dbReference type="EMBL" id="ORY24119.1"/>
    </source>
</evidence>
<comment type="similarity">
    <text evidence="1">Belongs to the paxM FAD-dependent monooxygenase family.</text>
</comment>
<dbReference type="GO" id="GO:0004497">
    <property type="term" value="F:monooxygenase activity"/>
    <property type="evidence" value="ECO:0007669"/>
    <property type="project" value="UniProtKB-KW"/>
</dbReference>
<protein>
    <recommendedName>
        <fullName evidence="7">FAD-binding domain-containing protein</fullName>
    </recommendedName>
</protein>
<proteinExistence type="inferred from homology"/>